<gene>
    <name evidence="8" type="ORF">CkaCkLH20_08451</name>
</gene>
<evidence type="ECO:0000256" key="6">
    <source>
        <dbReference type="ARBA" id="ARBA00047949"/>
    </source>
</evidence>
<feature type="compositionally biased region" description="Gly residues" evidence="7">
    <location>
        <begin position="21"/>
        <end position="45"/>
    </location>
</feature>
<evidence type="ECO:0000256" key="1">
    <source>
        <dbReference type="ARBA" id="ARBA00003343"/>
    </source>
</evidence>
<keyword evidence="4" id="KW-0808">Transferase</keyword>
<evidence type="ECO:0000256" key="4">
    <source>
        <dbReference type="ARBA" id="ARBA00022679"/>
    </source>
</evidence>
<dbReference type="InterPro" id="IPR042080">
    <property type="entry name" value="RNA_2'-PTrans_N"/>
</dbReference>
<dbReference type="EC" id="2.7.1.160" evidence="3"/>
<evidence type="ECO:0000256" key="5">
    <source>
        <dbReference type="ARBA" id="ARBA00023027"/>
    </source>
</evidence>
<comment type="caution">
    <text evidence="8">The sequence shown here is derived from an EMBL/GenBank/DDBJ whole genome shotgun (WGS) entry which is preliminary data.</text>
</comment>
<evidence type="ECO:0000256" key="2">
    <source>
        <dbReference type="ARBA" id="ARBA00009836"/>
    </source>
</evidence>
<dbReference type="PANTHER" id="PTHR12684:SF2">
    <property type="entry name" value="TRNA 2'-PHOSPHOTRANSFERASE 1"/>
    <property type="match status" value="1"/>
</dbReference>
<dbReference type="SUPFAM" id="SSF56399">
    <property type="entry name" value="ADP-ribosylation"/>
    <property type="match status" value="1"/>
</dbReference>
<dbReference type="AlphaFoldDB" id="A0A9P6LFF1"/>
<dbReference type="GO" id="GO:0006388">
    <property type="term" value="P:tRNA splicing, via endonucleolytic cleavage and ligation"/>
    <property type="evidence" value="ECO:0007669"/>
    <property type="project" value="TreeGrafter"/>
</dbReference>
<protein>
    <recommendedName>
        <fullName evidence="3">2'-phosphotransferase</fullName>
        <ecNumber evidence="3">2.7.1.160</ecNumber>
    </recommendedName>
</protein>
<dbReference type="Gene3D" id="3.20.170.30">
    <property type="match status" value="1"/>
</dbReference>
<dbReference type="Proteomes" id="UP000781932">
    <property type="component" value="Unassembled WGS sequence"/>
</dbReference>
<dbReference type="GeneID" id="62164240"/>
<proteinExistence type="inferred from homology"/>
<feature type="compositionally biased region" description="Basic residues" evidence="7">
    <location>
        <begin position="292"/>
        <end position="301"/>
    </location>
</feature>
<dbReference type="InterPro" id="IPR042081">
    <property type="entry name" value="RNA_2'-PTrans_C"/>
</dbReference>
<dbReference type="EMBL" id="JAATWM020000028">
    <property type="protein sequence ID" value="KAF9874079.1"/>
    <property type="molecule type" value="Genomic_DNA"/>
</dbReference>
<evidence type="ECO:0000313" key="8">
    <source>
        <dbReference type="EMBL" id="KAF9874079.1"/>
    </source>
</evidence>
<accession>A0A9P6LFF1</accession>
<keyword evidence="5" id="KW-0520">NAD</keyword>
<evidence type="ECO:0000256" key="3">
    <source>
        <dbReference type="ARBA" id="ARBA00012007"/>
    </source>
</evidence>
<evidence type="ECO:0000256" key="7">
    <source>
        <dbReference type="SAM" id="MobiDB-lite"/>
    </source>
</evidence>
<dbReference type="PANTHER" id="PTHR12684">
    <property type="entry name" value="PUTATIVE PHOSPHOTRANSFERASE"/>
    <property type="match status" value="1"/>
</dbReference>
<comment type="catalytic activity">
    <reaction evidence="6">
        <text>2'-phospho-[ligated tRNA] + NAD(+) = mature tRNA + ADP-alpha-D-ribose 1'',2''-cyclic phosphate + nicotinamide</text>
        <dbReference type="Rhea" id="RHEA:23324"/>
        <dbReference type="Rhea" id="RHEA-COMP:11106"/>
        <dbReference type="Rhea" id="RHEA-COMP:11107"/>
        <dbReference type="ChEBI" id="CHEBI:17154"/>
        <dbReference type="ChEBI" id="CHEBI:57540"/>
        <dbReference type="ChEBI" id="CHEBI:76596"/>
        <dbReference type="ChEBI" id="CHEBI:82883"/>
        <dbReference type="ChEBI" id="CHEBI:85027"/>
        <dbReference type="EC" id="2.7.1.160"/>
    </reaction>
</comment>
<reference evidence="8" key="1">
    <citation type="submission" date="2020-03" db="EMBL/GenBank/DDBJ databases">
        <authorList>
            <person name="He L."/>
        </authorList>
    </citation>
    <scope>NUCLEOTIDE SEQUENCE</scope>
    <source>
        <strain evidence="8">CkLH20</strain>
    </source>
</reference>
<dbReference type="InterPro" id="IPR002745">
    <property type="entry name" value="Ptrans_KptA/Tpt1"/>
</dbReference>
<reference evidence="8" key="2">
    <citation type="submission" date="2020-11" db="EMBL/GenBank/DDBJ databases">
        <title>Whole genome sequencing of Colletotrichum sp.</title>
        <authorList>
            <person name="Li H."/>
        </authorList>
    </citation>
    <scope>NUCLEOTIDE SEQUENCE</scope>
    <source>
        <strain evidence="8">CkLH20</strain>
    </source>
</reference>
<feature type="region of interest" description="Disordered" evidence="7">
    <location>
        <begin position="274"/>
        <end position="301"/>
    </location>
</feature>
<dbReference type="OrthoDB" id="419694at2759"/>
<dbReference type="Gene3D" id="1.10.10.970">
    <property type="entry name" value="RNA 2'-phosphotransferase, Tpt1/KptA family, N-terminal domain"/>
    <property type="match status" value="1"/>
</dbReference>
<dbReference type="RefSeq" id="XP_038743540.1">
    <property type="nucleotide sequence ID" value="XM_038891166.1"/>
</dbReference>
<dbReference type="GO" id="GO:0000215">
    <property type="term" value="F:tRNA 2'-phosphotransferase activity"/>
    <property type="evidence" value="ECO:0007669"/>
    <property type="project" value="UniProtKB-EC"/>
</dbReference>
<keyword evidence="9" id="KW-1185">Reference proteome</keyword>
<comment type="function">
    <text evidence="1">Catalyzes the last step of tRNA splicing, the transfer of the splice junction 2'-phosphate from ligated tRNA to NAD to produce ADP-ribose 1''-2'' cyclic phosphate.</text>
</comment>
<dbReference type="Pfam" id="PF01885">
    <property type="entry name" value="PTS_2-RNA"/>
    <property type="match status" value="1"/>
</dbReference>
<comment type="similarity">
    <text evidence="2">Belongs to the KptA/TPT1 family.</text>
</comment>
<name>A0A9P6LFF1_9PEZI</name>
<sequence length="301" mass="32054">MADGFDETAAAAIEDRAQQGRRGGGGGGRKGGRGGGGGGGGGGGQNRDVLVSKALSKLLRHQAENAGIQLEEGGWAPLDKVLAYGPIRSLKVTFQDIQAAVSTSDKQRFALKPNETTNPSLDETTEDPSHWLIRANQGHSIKLDSAALLTPVTLENVPEVVVHGTYFAFWKRIEESGGLKRMGRNHVHFATGLPGDERGVVSGMRRDAEVLVYVDVERALREEEGMKWWVSENGVVLTEGDADGVVPCRLFKEVRGREGGVGVLWEDGEKVAELPEGLKMRTPPGKGGRGGRGGRGRGGRS</sequence>
<feature type="region of interest" description="Disordered" evidence="7">
    <location>
        <begin position="14"/>
        <end position="47"/>
    </location>
</feature>
<organism evidence="8 9">
    <name type="scientific">Colletotrichum karsti</name>
    <dbReference type="NCBI Taxonomy" id="1095194"/>
    <lineage>
        <taxon>Eukaryota</taxon>
        <taxon>Fungi</taxon>
        <taxon>Dikarya</taxon>
        <taxon>Ascomycota</taxon>
        <taxon>Pezizomycotina</taxon>
        <taxon>Sordariomycetes</taxon>
        <taxon>Hypocreomycetidae</taxon>
        <taxon>Glomerellales</taxon>
        <taxon>Glomerellaceae</taxon>
        <taxon>Colletotrichum</taxon>
        <taxon>Colletotrichum boninense species complex</taxon>
    </lineage>
</organism>
<evidence type="ECO:0000313" key="9">
    <source>
        <dbReference type="Proteomes" id="UP000781932"/>
    </source>
</evidence>